<dbReference type="Gene3D" id="1.10.510.40">
    <property type="match status" value="1"/>
</dbReference>
<evidence type="ECO:0000313" key="7">
    <source>
        <dbReference type="Proteomes" id="UP001623384"/>
    </source>
</evidence>
<dbReference type="Pfam" id="PF04183">
    <property type="entry name" value="IucA_IucC"/>
    <property type="match status" value="1"/>
</dbReference>
<feature type="domain" description="Aerobactin siderophore biosynthesis IucA/IucC-like C-terminal" evidence="5">
    <location>
        <begin position="467"/>
        <end position="625"/>
    </location>
</feature>
<protein>
    <submittedName>
        <fullName evidence="6">IucA/IucC family siderophore biosynthesis protein</fullName>
    </submittedName>
</protein>
<feature type="compositionally biased region" description="Low complexity" evidence="3">
    <location>
        <begin position="12"/>
        <end position="41"/>
    </location>
</feature>
<dbReference type="Gene3D" id="6.10.250.3370">
    <property type="match status" value="1"/>
</dbReference>
<feature type="region of interest" description="Disordered" evidence="3">
    <location>
        <begin position="1"/>
        <end position="45"/>
    </location>
</feature>
<dbReference type="InterPro" id="IPR037455">
    <property type="entry name" value="LucA/IucC-like"/>
</dbReference>
<dbReference type="EMBL" id="CP148033">
    <property type="protein sequence ID" value="WXK92668.1"/>
    <property type="molecule type" value="Genomic_DNA"/>
</dbReference>
<evidence type="ECO:0000256" key="2">
    <source>
        <dbReference type="ARBA" id="ARBA00007832"/>
    </source>
</evidence>
<dbReference type="RefSeq" id="WP_406634489.1">
    <property type="nucleotide sequence ID" value="NZ_CP148033.1"/>
</dbReference>
<comment type="similarity">
    <text evidence="2">Belongs to the IucA/IucC family.</text>
</comment>
<dbReference type="InterPro" id="IPR007310">
    <property type="entry name" value="Aerobactin_biosyn_IucA/IucC_N"/>
</dbReference>
<name>A0ABZ2R2J1_9MICC</name>
<comment type="pathway">
    <text evidence="1">Siderophore biosynthesis.</text>
</comment>
<gene>
    <name evidence="6" type="ORF">WHH00_16605</name>
</gene>
<evidence type="ECO:0000259" key="4">
    <source>
        <dbReference type="Pfam" id="PF04183"/>
    </source>
</evidence>
<evidence type="ECO:0000313" key="6">
    <source>
        <dbReference type="EMBL" id="WXK92668.1"/>
    </source>
</evidence>
<keyword evidence="7" id="KW-1185">Reference proteome</keyword>
<sequence length="658" mass="72079">MTIQLEPTSTVPASTKPAPANATPAPSTTAPAGTAAVPGVTQPAGQVPHLTAGAWARANRHLLRKALAEFSHERILVPEPEPESEPEPANGSVSYRVSSADGTHQYRFDARILELDHWSIDAASIRHFRDGTEAPLDVLEFITAFHETLGINIQMLPVYLEEISSTLASHAYKQRAGQPSSAQLAAGITGGRNPAADFQAIERSMTEGHPCFVANNGRLGFGINDYHAFAPETGAPVLLEWIAVHRSNAVFTSAEGLDYRSHLGAELGPLLGSFHARLHALGLDPDHYFLMPVHPWQWENKLAVTFAAEIALQRIVHLGSGTDGYQAQQSIRTFFNVTAPERSYVKTAMSVLNMGFMRGLSPQYMKATPAINEWLRTLILEDPALQQRGFTMIAEVAAIGYHNGYYEAGSAPGSPYRKMLSALWRESPLPLLADGQQLATMASLLHTDSAGKPMAAALIERSGLSPEEWLRRYFEAYLVPLVHCLYRYELAFMPHGENVILVLEDGVPVKAIMKDIAEEIVVMGDRLELPGDVSRIKADIPDGERVLAIFTDVFDCIFRFLAALLDDDGTLSQDDFWRTAAEAIKDYQARHPELAGQFARHDLFAADFELSCLNRLQLRNNQQMLDLTDPSGGLQMAGRLANPLAKFRAEQAAEEGSG</sequence>
<reference evidence="6 7" key="1">
    <citation type="submission" date="2024-03" db="EMBL/GenBank/DDBJ databases">
        <title>Rhodococcus navarretei sp. nov. and Pseudarthrobacter quantumdoti sp. nov., two new species with the ability to biosynthesize Quantum Dots isolated from soil samples at Union Glacier, Antarctica.</title>
        <authorList>
            <person name="Vargas M."/>
        </authorList>
    </citation>
    <scope>NUCLEOTIDE SEQUENCE [LARGE SCALE GENOMIC DNA]</scope>
    <source>
        <strain evidence="6 7">RC-2-3</strain>
    </source>
</reference>
<proteinExistence type="inferred from homology"/>
<dbReference type="Proteomes" id="UP001623384">
    <property type="component" value="Chromosome"/>
</dbReference>
<evidence type="ECO:0000259" key="5">
    <source>
        <dbReference type="Pfam" id="PF06276"/>
    </source>
</evidence>
<dbReference type="InterPro" id="IPR022770">
    <property type="entry name" value="IucA/IucC-like_C"/>
</dbReference>
<dbReference type="PANTHER" id="PTHR34384">
    <property type="entry name" value="L-2,3-DIAMINOPROPANOATE--CITRATE LIGASE"/>
    <property type="match status" value="1"/>
</dbReference>
<evidence type="ECO:0000256" key="1">
    <source>
        <dbReference type="ARBA" id="ARBA00004924"/>
    </source>
</evidence>
<evidence type="ECO:0000256" key="3">
    <source>
        <dbReference type="SAM" id="MobiDB-lite"/>
    </source>
</evidence>
<feature type="domain" description="Aerobactin siderophore biosynthesis IucA/IucC N-terminal" evidence="4">
    <location>
        <begin position="197"/>
        <end position="446"/>
    </location>
</feature>
<dbReference type="PANTHER" id="PTHR34384:SF6">
    <property type="entry name" value="STAPHYLOFERRIN B SYNTHASE"/>
    <property type="match status" value="1"/>
</dbReference>
<dbReference type="Pfam" id="PF06276">
    <property type="entry name" value="FhuF"/>
    <property type="match status" value="1"/>
</dbReference>
<dbReference type="Gene3D" id="3.30.310.280">
    <property type="match status" value="1"/>
</dbReference>
<organism evidence="6 7">
    <name type="scientific">Pseudarthrobacter quantipunctorum</name>
    <dbReference type="NCBI Taxonomy" id="3128980"/>
    <lineage>
        <taxon>Bacteria</taxon>
        <taxon>Bacillati</taxon>
        <taxon>Actinomycetota</taxon>
        <taxon>Actinomycetes</taxon>
        <taxon>Micrococcales</taxon>
        <taxon>Micrococcaceae</taxon>
        <taxon>Pseudarthrobacter</taxon>
    </lineage>
</organism>
<feature type="compositionally biased region" description="Polar residues" evidence="3">
    <location>
        <begin position="1"/>
        <end position="11"/>
    </location>
</feature>
<accession>A0ABZ2R2J1</accession>